<feature type="non-terminal residue" evidence="1">
    <location>
        <position position="1"/>
    </location>
</feature>
<gene>
    <name evidence="1" type="ORF">CR513_46377</name>
</gene>
<dbReference type="EMBL" id="QJKJ01010347">
    <property type="protein sequence ID" value="RDX73943.1"/>
    <property type="molecule type" value="Genomic_DNA"/>
</dbReference>
<accession>A0A371F721</accession>
<reference evidence="1" key="1">
    <citation type="submission" date="2018-05" db="EMBL/GenBank/DDBJ databases">
        <title>Draft genome of Mucuna pruriens seed.</title>
        <authorList>
            <person name="Nnadi N.E."/>
            <person name="Vos R."/>
            <person name="Hasami M.H."/>
            <person name="Devisetty U.K."/>
            <person name="Aguiy J.C."/>
        </authorList>
    </citation>
    <scope>NUCLEOTIDE SEQUENCE [LARGE SCALE GENOMIC DNA]</scope>
    <source>
        <strain evidence="1">JCA_2017</strain>
    </source>
</reference>
<dbReference type="Proteomes" id="UP000257109">
    <property type="component" value="Unassembled WGS sequence"/>
</dbReference>
<comment type="caution">
    <text evidence="1">The sequence shown here is derived from an EMBL/GenBank/DDBJ whole genome shotgun (WGS) entry which is preliminary data.</text>
</comment>
<evidence type="ECO:0000313" key="1">
    <source>
        <dbReference type="EMBL" id="RDX73943.1"/>
    </source>
</evidence>
<organism evidence="1 2">
    <name type="scientific">Mucuna pruriens</name>
    <name type="common">Velvet bean</name>
    <name type="synonym">Dolichos pruriens</name>
    <dbReference type="NCBI Taxonomy" id="157652"/>
    <lineage>
        <taxon>Eukaryota</taxon>
        <taxon>Viridiplantae</taxon>
        <taxon>Streptophyta</taxon>
        <taxon>Embryophyta</taxon>
        <taxon>Tracheophyta</taxon>
        <taxon>Spermatophyta</taxon>
        <taxon>Magnoliopsida</taxon>
        <taxon>eudicotyledons</taxon>
        <taxon>Gunneridae</taxon>
        <taxon>Pentapetalae</taxon>
        <taxon>rosids</taxon>
        <taxon>fabids</taxon>
        <taxon>Fabales</taxon>
        <taxon>Fabaceae</taxon>
        <taxon>Papilionoideae</taxon>
        <taxon>50 kb inversion clade</taxon>
        <taxon>NPAAA clade</taxon>
        <taxon>indigoferoid/millettioid clade</taxon>
        <taxon>Phaseoleae</taxon>
        <taxon>Mucuna</taxon>
    </lineage>
</organism>
<evidence type="ECO:0008006" key="3">
    <source>
        <dbReference type="Google" id="ProtNLM"/>
    </source>
</evidence>
<proteinExistence type="predicted"/>
<protein>
    <recommendedName>
        <fullName evidence="3">Reverse transcriptase Ty1/copia-type domain-containing protein</fullName>
    </recommendedName>
</protein>
<dbReference type="AlphaFoldDB" id="A0A371F721"/>
<evidence type="ECO:0000313" key="2">
    <source>
        <dbReference type="Proteomes" id="UP000257109"/>
    </source>
</evidence>
<dbReference type="OrthoDB" id="1929979at2759"/>
<dbReference type="STRING" id="157652.A0A371F721"/>
<sequence>MKEEMKALEKNSTWQIVDRPKDKRVVDYRWIYTMKCKSDGTLDRYKARLTPTLAGTNVFLRGDLEKEVYMEIPQDSILIIKRTRYAYSKRHCMNLNSLPEHVLEDFLKS</sequence>
<keyword evidence="2" id="KW-1185">Reference proteome</keyword>
<name>A0A371F721_MUCPR</name>